<dbReference type="AlphaFoldDB" id="A0A3D8J4A0"/>
<dbReference type="OrthoDB" id="9809430at2"/>
<dbReference type="Pfam" id="PF03061">
    <property type="entry name" value="4HBT"/>
    <property type="match status" value="1"/>
</dbReference>
<dbReference type="InterPro" id="IPR040170">
    <property type="entry name" value="Cytosol_ACT"/>
</dbReference>
<evidence type="ECO:0000259" key="5">
    <source>
        <dbReference type="PROSITE" id="PS51770"/>
    </source>
</evidence>
<sequence>MDKGMKQQDIKTLRMSILASPSLANFSGVVHGGELLKLLDQVAYACATRYCGCGVVTLSVDQVLFKQPIPIGSLMNFYASVNYVGKTSCEVGIRVEFENIKTHEVFHCNSSYFTMVALDEKGNKVAIPPLTPHTPEEVRRYEEAQKRREKRKVK</sequence>
<keyword evidence="7" id="KW-1185">Reference proteome</keyword>
<dbReference type="Proteomes" id="UP000257045">
    <property type="component" value="Unassembled WGS sequence"/>
</dbReference>
<evidence type="ECO:0000313" key="6">
    <source>
        <dbReference type="EMBL" id="RDU72046.1"/>
    </source>
</evidence>
<protein>
    <submittedName>
        <fullName evidence="6">Acyl-CoA thioesterase</fullName>
    </submittedName>
</protein>
<gene>
    <name evidence="6" type="ORF">CQA58_00095</name>
</gene>
<evidence type="ECO:0000256" key="1">
    <source>
        <dbReference type="ARBA" id="ARBA00010458"/>
    </source>
</evidence>
<evidence type="ECO:0000313" key="7">
    <source>
        <dbReference type="Proteomes" id="UP000257045"/>
    </source>
</evidence>
<proteinExistence type="inferred from homology"/>
<dbReference type="Gene3D" id="3.10.129.10">
    <property type="entry name" value="Hotdog Thioesterase"/>
    <property type="match status" value="1"/>
</dbReference>
<organism evidence="6 7">
    <name type="scientific">Helicobacter brantae</name>
    <dbReference type="NCBI Taxonomy" id="375927"/>
    <lineage>
        <taxon>Bacteria</taxon>
        <taxon>Pseudomonadati</taxon>
        <taxon>Campylobacterota</taxon>
        <taxon>Epsilonproteobacteria</taxon>
        <taxon>Campylobacterales</taxon>
        <taxon>Helicobacteraceae</taxon>
        <taxon>Helicobacter</taxon>
    </lineage>
</organism>
<dbReference type="CDD" id="cd03442">
    <property type="entry name" value="BFIT_BACH"/>
    <property type="match status" value="1"/>
</dbReference>
<dbReference type="EMBL" id="NXLV01000001">
    <property type="protein sequence ID" value="RDU72046.1"/>
    <property type="molecule type" value="Genomic_DNA"/>
</dbReference>
<feature type="domain" description="HotDog ACOT-type" evidence="5">
    <location>
        <begin position="9"/>
        <end position="121"/>
    </location>
</feature>
<dbReference type="InterPro" id="IPR033120">
    <property type="entry name" value="HOTDOG_ACOT"/>
</dbReference>
<dbReference type="PANTHER" id="PTHR11049">
    <property type="entry name" value="ACYL COENZYME A THIOESTER HYDROLASE"/>
    <property type="match status" value="1"/>
</dbReference>
<feature type="region of interest" description="Disordered" evidence="4">
    <location>
        <begin position="128"/>
        <end position="154"/>
    </location>
</feature>
<evidence type="ECO:0000256" key="4">
    <source>
        <dbReference type="SAM" id="MobiDB-lite"/>
    </source>
</evidence>
<name>A0A3D8J4A0_9HELI</name>
<evidence type="ECO:0000256" key="2">
    <source>
        <dbReference type="ARBA" id="ARBA00022801"/>
    </source>
</evidence>
<reference evidence="6 7" key="1">
    <citation type="submission" date="2018-04" db="EMBL/GenBank/DDBJ databases">
        <title>Novel Campyloabacter and Helicobacter Species and Strains.</title>
        <authorList>
            <person name="Mannion A.J."/>
            <person name="Shen Z."/>
            <person name="Fox J.G."/>
        </authorList>
    </citation>
    <scope>NUCLEOTIDE SEQUENCE [LARGE SCALE GENOMIC DNA]</scope>
    <source>
        <strain evidence="6 7">MIT 04-9366</strain>
    </source>
</reference>
<feature type="compositionally biased region" description="Basic and acidic residues" evidence="4">
    <location>
        <begin position="134"/>
        <end position="146"/>
    </location>
</feature>
<dbReference type="PANTHER" id="PTHR11049:SF16">
    <property type="entry name" value="PROTEIN VDLD"/>
    <property type="match status" value="1"/>
</dbReference>
<dbReference type="SUPFAM" id="SSF54637">
    <property type="entry name" value="Thioesterase/thiol ester dehydrase-isomerase"/>
    <property type="match status" value="1"/>
</dbReference>
<dbReference type="GO" id="GO:0005829">
    <property type="term" value="C:cytosol"/>
    <property type="evidence" value="ECO:0007669"/>
    <property type="project" value="TreeGrafter"/>
</dbReference>
<comment type="similarity">
    <text evidence="1">Belongs to the acyl coenzyme A hydrolase family.</text>
</comment>
<comment type="caution">
    <text evidence="6">The sequence shown here is derived from an EMBL/GenBank/DDBJ whole genome shotgun (WGS) entry which is preliminary data.</text>
</comment>
<accession>A0A3D8J4A0</accession>
<dbReference type="InterPro" id="IPR006683">
    <property type="entry name" value="Thioestr_dom"/>
</dbReference>
<evidence type="ECO:0000256" key="3">
    <source>
        <dbReference type="PROSITE-ProRule" id="PRU01106"/>
    </source>
</evidence>
<dbReference type="PROSITE" id="PS51770">
    <property type="entry name" value="HOTDOG_ACOT"/>
    <property type="match status" value="1"/>
</dbReference>
<dbReference type="GO" id="GO:0006637">
    <property type="term" value="P:acyl-CoA metabolic process"/>
    <property type="evidence" value="ECO:0007669"/>
    <property type="project" value="TreeGrafter"/>
</dbReference>
<dbReference type="GO" id="GO:0052816">
    <property type="term" value="F:long-chain fatty acyl-CoA hydrolase activity"/>
    <property type="evidence" value="ECO:0007669"/>
    <property type="project" value="TreeGrafter"/>
</dbReference>
<keyword evidence="2 3" id="KW-0378">Hydrolase</keyword>
<dbReference type="InterPro" id="IPR029069">
    <property type="entry name" value="HotDog_dom_sf"/>
</dbReference>